<feature type="compositionally biased region" description="Polar residues" evidence="13">
    <location>
        <begin position="1421"/>
        <end position="1439"/>
    </location>
</feature>
<comment type="caution">
    <text evidence="16">The sequence shown here is derived from an EMBL/GenBank/DDBJ whole genome shotgun (WGS) entry which is preliminary data.</text>
</comment>
<evidence type="ECO:0000256" key="13">
    <source>
        <dbReference type="SAM" id="MobiDB-lite"/>
    </source>
</evidence>
<feature type="region of interest" description="Disordered" evidence="13">
    <location>
        <begin position="1747"/>
        <end position="1837"/>
    </location>
</feature>
<feature type="transmembrane region" description="Helical" evidence="14">
    <location>
        <begin position="428"/>
        <end position="448"/>
    </location>
</feature>
<feature type="region of interest" description="Disordered" evidence="13">
    <location>
        <begin position="1"/>
        <end position="75"/>
    </location>
</feature>
<dbReference type="GO" id="GO:0004100">
    <property type="term" value="F:chitin synthase activity"/>
    <property type="evidence" value="ECO:0007669"/>
    <property type="project" value="UniProtKB-EC"/>
</dbReference>
<feature type="transmembrane region" description="Helical" evidence="14">
    <location>
        <begin position="400"/>
        <end position="422"/>
    </location>
</feature>
<feature type="compositionally biased region" description="Basic and acidic residues" evidence="13">
    <location>
        <begin position="50"/>
        <end position="63"/>
    </location>
</feature>
<keyword evidence="6 14" id="KW-0812">Transmembrane</keyword>
<evidence type="ECO:0000313" key="17">
    <source>
        <dbReference type="Proteomes" id="UP000749559"/>
    </source>
</evidence>
<organism evidence="16 17">
    <name type="scientific">Owenia fusiformis</name>
    <name type="common">Polychaete worm</name>
    <dbReference type="NCBI Taxonomy" id="6347"/>
    <lineage>
        <taxon>Eukaryota</taxon>
        <taxon>Metazoa</taxon>
        <taxon>Spiralia</taxon>
        <taxon>Lophotrochozoa</taxon>
        <taxon>Annelida</taxon>
        <taxon>Polychaeta</taxon>
        <taxon>Sedentaria</taxon>
        <taxon>Canalipalpata</taxon>
        <taxon>Sabellida</taxon>
        <taxon>Oweniida</taxon>
        <taxon>Oweniidae</taxon>
        <taxon>Owenia</taxon>
    </lineage>
</organism>
<gene>
    <name evidence="16" type="ORF">OFUS_LOCUS19824</name>
</gene>
<dbReference type="OrthoDB" id="370884at2759"/>
<keyword evidence="3" id="KW-1003">Cell membrane</keyword>
<keyword evidence="4" id="KW-0328">Glycosyltransferase</keyword>
<protein>
    <recommendedName>
        <fullName evidence="2">chitin synthase</fullName>
        <ecNumber evidence="2">2.4.1.16</ecNumber>
    </recommendedName>
</protein>
<comment type="similarity">
    <text evidence="11">Belongs to the chitin synthase family. Class IV subfamily.</text>
</comment>
<feature type="region of interest" description="Disordered" evidence="13">
    <location>
        <begin position="1695"/>
        <end position="1715"/>
    </location>
</feature>
<evidence type="ECO:0000313" key="16">
    <source>
        <dbReference type="EMBL" id="CAH1795257.1"/>
    </source>
</evidence>
<dbReference type="InterPro" id="IPR055120">
    <property type="entry name" value="Chs-1/2_IV_N"/>
</dbReference>
<evidence type="ECO:0000259" key="15">
    <source>
        <dbReference type="Pfam" id="PF23000"/>
    </source>
</evidence>
<dbReference type="GO" id="GO:0006031">
    <property type="term" value="P:chitin biosynthetic process"/>
    <property type="evidence" value="ECO:0007669"/>
    <property type="project" value="TreeGrafter"/>
</dbReference>
<evidence type="ECO:0000256" key="4">
    <source>
        <dbReference type="ARBA" id="ARBA00022676"/>
    </source>
</evidence>
<dbReference type="FunFam" id="3.90.550.10:FF:000139">
    <property type="entry name" value="Chitin synthase 8"/>
    <property type="match status" value="1"/>
</dbReference>
<proteinExistence type="inferred from homology"/>
<feature type="transmembrane region" description="Helical" evidence="14">
    <location>
        <begin position="1280"/>
        <end position="1301"/>
    </location>
</feature>
<feature type="transmembrane region" description="Helical" evidence="14">
    <location>
        <begin position="1552"/>
        <end position="1570"/>
    </location>
</feature>
<dbReference type="InterPro" id="IPR029044">
    <property type="entry name" value="Nucleotide-diphossugar_trans"/>
</dbReference>
<evidence type="ECO:0000256" key="3">
    <source>
        <dbReference type="ARBA" id="ARBA00022475"/>
    </source>
</evidence>
<evidence type="ECO:0000256" key="2">
    <source>
        <dbReference type="ARBA" id="ARBA00012543"/>
    </source>
</evidence>
<feature type="transmembrane region" description="Helical" evidence="14">
    <location>
        <begin position="1313"/>
        <end position="1332"/>
    </location>
</feature>
<keyword evidence="10" id="KW-0325">Glycoprotein</keyword>
<keyword evidence="17" id="KW-1185">Reference proteome</keyword>
<feature type="transmembrane region" description="Helical" evidence="14">
    <location>
        <begin position="364"/>
        <end position="388"/>
    </location>
</feature>
<evidence type="ECO:0000256" key="6">
    <source>
        <dbReference type="ARBA" id="ARBA00022692"/>
    </source>
</evidence>
<sequence>MSLPDKLVLTSDTGTEKVLTSGMRRSSIFDNPYLSPDHSPYSTNPHIRKGSVERKRDSKKENNAELPLGPPPPVPVIKQGSLRHALEFRCTDSGIQEDEIFVELPPVQMDTLSSTEEPDHLVEAPREMQKKSKSPIPTPRPQISPKEKPKRFSLPEKPKLEMKSVVHNPHLEDDTYPSPPINIKIPEHSYGFTNQGFELPYDDDVSDYTGPTHDEFTFKPGKSGRRYGNVEGMENNNNDFPNGNVPVVTISDGKPLKKILKNGIKTTEEMYGNIEEDKESLDDAYMDWDVFQMQSKDNEHVSGNSCIRALIKAAKALSYIFLFLFILAAALTSKASLMLILNSITHETHKLGTEEWDEWKRDRWVLIAAGTICVPYGLTFLETILRALFGNFPWPSGKTFIWCMFMETVHGVGMSLFVLRVLPCLDVIRATLVMTTVFSIPSFLIILFTERDADSSKKRVITYTLDILALMMQLTVFVVMLTFTNSCNVSDPAAVSSDWIKLNEGGDVFWEIPVSVLLISLGWWENFADKDIYLGSVEIPLRYFREVLQHVRIKTYMFVSLWKCIVVFLMSFALYPSIVSPTQPFVNTTVTNSSETSYDILNVIEAFASDTPGLNGTTTTLKPTRAPEIPCDYDGDYFRCLYTYVPFIIQVTTSYAVFFFSKTAVKLLQQRICFSIPLCITTPVTILWFIILGYFNNPDLFRYNEFTYWNIPTDVWKPAFTFHFVFGLLVWWLSMMWLARHVWFPANDRLATTDRIFVMPNYEAALIDQSMLFNRRRNDKDLYEAAEDEDEESEIGGGSRKKADLEDVTTQIYICATMWHENENEMIQMLKSVMRMDTDQSARRLAQEHFGIKDPDYYEFEAHIFFDDCMEQTEDDKFIPNQFVKQLCALMGRAACSVHESSVDIDDPTKIPTPYGGKLIWTLPGGNIIVCHLKDKQRIRHRKRWSQVMYMYYLLGFKLMGMKDDNIDGTLNSSATSKWNKKFNKYAHHVKSDIFKNVSERVVLEAENTYLLALDGDVDFKPEAVQLLVDRMKKNPKVGAACGRIHPIGGGPLVWYQMFEYAIGHWLQKAAEHVFGCVLCSPGCFSLFRGSAIMDDNVMRTYTIKPTEARHYVQYDQGEDRWLCTLILQQGWRVEYCAASDALTYAPEDFKEFFNQRRRWMPSTMANIMDLLQSWGHSVASNDNLSHPYMIYQLMLMCSSILGPATIMLMISGSVNAVFKANLIVSYIVAIVPVVIFVIICFLTKPNTQLDVAGVMSAMYAIVMMAVFVGILIQITQDSIFSPNAIFIIGMAIIFTVAGLLHPQEILCLPPGLLYYITIPSAYILLVVYSMCNLNIVSWGTREVAKTKSEKEREAKQKKVEKVKETTVMDGVMGMIALPSDDTACCGIRQCCKCCDNTQALQQQQLMTQIMIKLENMDVKNGSQSSHDISRSRNPSISSVFHDKAPSRNTSVNSAFQVGAFPVTAQPEQMMSIPEQLSEEDDDHQDVALVENPLDPAWIKDKDIGDGPIEYLDKKEWVFWIKMVDKYLKPLTEDSDQKAKISDELKSLRNNVAFGFIMCNILWMVVMFMLQTVAAQLQDSIFIPIPRPPPLEPLRLEPFGLAFLVFFATILLLQFCGMLVHRYGTLLHILASMDLDICKRRPFTRKDDEEPEPVSAEKVVMFVKTLQRLHVDEIERERFNDGGSIRKISDMMSDATRPIPVGESETDDDEIHGESMNRSWRPINRRQTRRQQASHLNQQFVQRLGTYRRKVEQDGSDMKEFMNSTLRRRATTAKRPQRMTRKAKSMSRPNKPAVGLSRFHTTKPLKENRRGATLGEETTEGTNVDTFNDVKRHKTSA</sequence>
<feature type="transmembrane region" description="Helical" evidence="14">
    <location>
        <begin position="715"/>
        <end position="739"/>
    </location>
</feature>
<comment type="subcellular location">
    <subcellularLocation>
        <location evidence="1">Cell membrane</location>
        <topology evidence="1">Multi-pass membrane protein</topology>
    </subcellularLocation>
</comment>
<feature type="compositionally biased region" description="Basic residues" evidence="13">
    <location>
        <begin position="1766"/>
        <end position="1785"/>
    </location>
</feature>
<feature type="transmembrane region" description="Helical" evidence="14">
    <location>
        <begin position="641"/>
        <end position="660"/>
    </location>
</feature>
<evidence type="ECO:0000256" key="7">
    <source>
        <dbReference type="ARBA" id="ARBA00022989"/>
    </source>
</evidence>
<dbReference type="Pfam" id="PF03142">
    <property type="entry name" value="Chitin_synth_2"/>
    <property type="match status" value="1"/>
</dbReference>
<feature type="transmembrane region" description="Helical" evidence="14">
    <location>
        <begin position="1223"/>
        <end position="1246"/>
    </location>
</feature>
<name>A0A8J1XYT3_OWEFU</name>
<evidence type="ECO:0000256" key="11">
    <source>
        <dbReference type="ARBA" id="ARBA00046329"/>
    </source>
</evidence>
<feature type="transmembrane region" description="Helical" evidence="14">
    <location>
        <begin position="317"/>
        <end position="344"/>
    </location>
</feature>
<evidence type="ECO:0000256" key="5">
    <source>
        <dbReference type="ARBA" id="ARBA00022679"/>
    </source>
</evidence>
<feature type="region of interest" description="Disordered" evidence="13">
    <location>
        <begin position="1421"/>
        <end position="1448"/>
    </location>
</feature>
<feature type="compositionally biased region" description="Low complexity" evidence="13">
    <location>
        <begin position="1811"/>
        <end position="1822"/>
    </location>
</feature>
<dbReference type="InterPro" id="IPR004835">
    <property type="entry name" value="Chitin_synth"/>
</dbReference>
<dbReference type="PANTHER" id="PTHR22914:SF42">
    <property type="entry name" value="CHITIN SYNTHASE"/>
    <property type="match status" value="1"/>
</dbReference>
<keyword evidence="7 14" id="KW-1133">Transmembrane helix</keyword>
<reference evidence="16" key="1">
    <citation type="submission" date="2022-03" db="EMBL/GenBank/DDBJ databases">
        <authorList>
            <person name="Martin C."/>
        </authorList>
    </citation>
    <scope>NUCLEOTIDE SEQUENCE</scope>
</reference>
<dbReference type="Gene3D" id="3.90.550.10">
    <property type="entry name" value="Spore Coat Polysaccharide Biosynthesis Protein SpsA, Chain A"/>
    <property type="match status" value="1"/>
</dbReference>
<feature type="transmembrane region" description="Helical" evidence="14">
    <location>
        <begin position="460"/>
        <end position="483"/>
    </location>
</feature>
<evidence type="ECO:0000256" key="1">
    <source>
        <dbReference type="ARBA" id="ARBA00004651"/>
    </source>
</evidence>
<dbReference type="SUPFAM" id="SSF53448">
    <property type="entry name" value="Nucleotide-diphospho-sugar transferases"/>
    <property type="match status" value="1"/>
</dbReference>
<accession>A0A8J1XYT3</accession>
<feature type="transmembrane region" description="Helical" evidence="14">
    <location>
        <begin position="1252"/>
        <end position="1273"/>
    </location>
</feature>
<feature type="domain" description="Chitin synthase chs-1/2 N-terminal putative transporter" evidence="15">
    <location>
        <begin position="311"/>
        <end position="578"/>
    </location>
</feature>
<dbReference type="EC" id="2.4.1.16" evidence="2"/>
<keyword evidence="5" id="KW-0808">Transferase</keyword>
<feature type="transmembrane region" description="Helical" evidence="14">
    <location>
        <begin position="672"/>
        <end position="695"/>
    </location>
</feature>
<dbReference type="PANTHER" id="PTHR22914">
    <property type="entry name" value="CHITIN SYNTHASE"/>
    <property type="match status" value="1"/>
</dbReference>
<feature type="transmembrane region" description="Helical" evidence="14">
    <location>
        <begin position="1190"/>
        <end position="1211"/>
    </location>
</feature>
<feature type="compositionally biased region" description="Basic and acidic residues" evidence="13">
    <location>
        <begin position="1749"/>
        <end position="1760"/>
    </location>
</feature>
<evidence type="ECO:0000256" key="8">
    <source>
        <dbReference type="ARBA" id="ARBA00023054"/>
    </source>
</evidence>
<keyword evidence="8" id="KW-0175">Coiled coil</keyword>
<evidence type="ECO:0000256" key="9">
    <source>
        <dbReference type="ARBA" id="ARBA00023136"/>
    </source>
</evidence>
<dbReference type="Pfam" id="PF23000">
    <property type="entry name" value="ChitinSynthase_IV_N"/>
    <property type="match status" value="1"/>
</dbReference>
<keyword evidence="9 14" id="KW-0472">Membrane</keyword>
<evidence type="ECO:0000256" key="12">
    <source>
        <dbReference type="ARBA" id="ARBA00048014"/>
    </source>
</evidence>
<feature type="region of interest" description="Disordered" evidence="13">
    <location>
        <begin position="124"/>
        <end position="155"/>
    </location>
</feature>
<dbReference type="CDD" id="cd04190">
    <property type="entry name" value="Chitin_synth_C"/>
    <property type="match status" value="1"/>
</dbReference>
<comment type="catalytic activity">
    <reaction evidence="12">
        <text>[(1-&gt;4)-N-acetyl-beta-D-glucosaminyl](n) + UDP-N-acetyl-alpha-D-glucosamine = [(1-&gt;4)-N-acetyl-beta-D-glucosaminyl](n+1) + UDP + H(+)</text>
        <dbReference type="Rhea" id="RHEA:16637"/>
        <dbReference type="Rhea" id="RHEA-COMP:9593"/>
        <dbReference type="Rhea" id="RHEA-COMP:9595"/>
        <dbReference type="ChEBI" id="CHEBI:15378"/>
        <dbReference type="ChEBI" id="CHEBI:17029"/>
        <dbReference type="ChEBI" id="CHEBI:57705"/>
        <dbReference type="ChEBI" id="CHEBI:58223"/>
        <dbReference type="EC" id="2.4.1.16"/>
    </reaction>
</comment>
<feature type="transmembrane region" description="Helical" evidence="14">
    <location>
        <begin position="1599"/>
        <end position="1620"/>
    </location>
</feature>
<feature type="transmembrane region" description="Helical" evidence="14">
    <location>
        <begin position="555"/>
        <end position="575"/>
    </location>
</feature>
<evidence type="ECO:0000256" key="10">
    <source>
        <dbReference type="ARBA" id="ARBA00023180"/>
    </source>
</evidence>
<dbReference type="EMBL" id="CAIIXF020000009">
    <property type="protein sequence ID" value="CAH1795257.1"/>
    <property type="molecule type" value="Genomic_DNA"/>
</dbReference>
<dbReference type="Proteomes" id="UP000749559">
    <property type="component" value="Unassembled WGS sequence"/>
</dbReference>
<dbReference type="GO" id="GO:0005886">
    <property type="term" value="C:plasma membrane"/>
    <property type="evidence" value="ECO:0007669"/>
    <property type="project" value="UniProtKB-SubCell"/>
</dbReference>
<evidence type="ECO:0000256" key="14">
    <source>
        <dbReference type="SAM" id="Phobius"/>
    </source>
</evidence>